<evidence type="ECO:0000259" key="6">
    <source>
        <dbReference type="Pfam" id="PF01485"/>
    </source>
</evidence>
<evidence type="ECO:0000313" key="8">
    <source>
        <dbReference type="Proteomes" id="UP000700596"/>
    </source>
</evidence>
<dbReference type="InterPro" id="IPR031127">
    <property type="entry name" value="E3_UB_ligase_RBR"/>
</dbReference>
<dbReference type="Proteomes" id="UP000700596">
    <property type="component" value="Unassembled WGS sequence"/>
</dbReference>
<comment type="caution">
    <text evidence="7">The sequence shown here is derived from an EMBL/GenBank/DDBJ whole genome shotgun (WGS) entry which is preliminary data.</text>
</comment>
<dbReference type="GO" id="GO:0008270">
    <property type="term" value="F:zinc ion binding"/>
    <property type="evidence" value="ECO:0007669"/>
    <property type="project" value="UniProtKB-KW"/>
</dbReference>
<dbReference type="EMBL" id="JAGMWT010000011">
    <property type="protein sequence ID" value="KAH7119989.1"/>
    <property type="molecule type" value="Genomic_DNA"/>
</dbReference>
<dbReference type="Gene3D" id="1.20.120.1750">
    <property type="match status" value="1"/>
</dbReference>
<proteinExistence type="predicted"/>
<keyword evidence="3" id="KW-0833">Ubl conjugation pathway</keyword>
<protein>
    <recommendedName>
        <fullName evidence="6">IBR domain-containing protein</fullName>
    </recommendedName>
</protein>
<reference evidence="7" key="1">
    <citation type="journal article" date="2021" name="Nat. Commun.">
        <title>Genetic determinants of endophytism in the Arabidopsis root mycobiome.</title>
        <authorList>
            <person name="Mesny F."/>
            <person name="Miyauchi S."/>
            <person name="Thiergart T."/>
            <person name="Pickel B."/>
            <person name="Atanasova L."/>
            <person name="Karlsson M."/>
            <person name="Huettel B."/>
            <person name="Barry K.W."/>
            <person name="Haridas S."/>
            <person name="Chen C."/>
            <person name="Bauer D."/>
            <person name="Andreopoulos W."/>
            <person name="Pangilinan J."/>
            <person name="LaButti K."/>
            <person name="Riley R."/>
            <person name="Lipzen A."/>
            <person name="Clum A."/>
            <person name="Drula E."/>
            <person name="Henrissat B."/>
            <person name="Kohler A."/>
            <person name="Grigoriev I.V."/>
            <person name="Martin F.M."/>
            <person name="Hacquard S."/>
        </authorList>
    </citation>
    <scope>NUCLEOTIDE SEQUENCE</scope>
    <source>
        <strain evidence="7">MPI-CAGE-CH-0243</strain>
    </source>
</reference>
<keyword evidence="8" id="KW-1185">Reference proteome</keyword>
<dbReference type="OrthoDB" id="9977870at2759"/>
<gene>
    <name evidence="7" type="ORF">B0J11DRAFT_591023</name>
</gene>
<evidence type="ECO:0000313" key="7">
    <source>
        <dbReference type="EMBL" id="KAH7119989.1"/>
    </source>
</evidence>
<accession>A0A9P9IHR6</accession>
<feature type="region of interest" description="Disordered" evidence="5">
    <location>
        <begin position="148"/>
        <end position="184"/>
    </location>
</feature>
<dbReference type="Pfam" id="PF01485">
    <property type="entry name" value="IBR"/>
    <property type="match status" value="1"/>
</dbReference>
<keyword evidence="4" id="KW-0862">Zinc</keyword>
<dbReference type="GO" id="GO:0004842">
    <property type="term" value="F:ubiquitin-protein transferase activity"/>
    <property type="evidence" value="ECO:0007669"/>
    <property type="project" value="InterPro"/>
</dbReference>
<dbReference type="InterPro" id="IPR002867">
    <property type="entry name" value="IBR_dom"/>
</dbReference>
<evidence type="ECO:0000256" key="4">
    <source>
        <dbReference type="ARBA" id="ARBA00022833"/>
    </source>
</evidence>
<dbReference type="PANTHER" id="PTHR11685">
    <property type="entry name" value="RBR FAMILY RING FINGER AND IBR DOMAIN-CONTAINING"/>
    <property type="match status" value="1"/>
</dbReference>
<name>A0A9P9IHR6_9PLEO</name>
<dbReference type="GO" id="GO:0016567">
    <property type="term" value="P:protein ubiquitination"/>
    <property type="evidence" value="ECO:0007669"/>
    <property type="project" value="InterPro"/>
</dbReference>
<sequence length="385" mass="43007">MEVNNMDPYTAKLAIQLQIDDLNDILSQKNDMGDALIAFETFGVACQYLLRILEGQVLAMDILKQEHANRVLFEELLREERQAVQDHNVARELAGLGPEPPTPSYYSESHNPVLDCHRYLESSISFDPSEVLNFNPVIVPESCVAGPSVQPRHKGKGKAKEVDDPSTYAAGPSVQMPFRGKGKGKAKAGEISEERITHVACAACMEFHPRFDVLELGCRREGDMTSHSYCRDCLIDLFKTSLSDTTLFPPRCCSVTIPLRSCIHLIPSDLVTKYQVKEVELATPNPTYCSNRYCAQFIRTEDITADVAICSECKEKTCAVCKNPSHRGLCPEDPTVQTLMSVAGEKKWQRCYKCRTMVELAVGCYHMQCDCSSPPSRNARSRRVT</sequence>
<dbReference type="CDD" id="cd20335">
    <property type="entry name" value="BRcat_RBR"/>
    <property type="match status" value="1"/>
</dbReference>
<evidence type="ECO:0000256" key="1">
    <source>
        <dbReference type="ARBA" id="ARBA00022723"/>
    </source>
</evidence>
<feature type="domain" description="IBR" evidence="6">
    <location>
        <begin position="277"/>
        <end position="329"/>
    </location>
</feature>
<dbReference type="AlphaFoldDB" id="A0A9P9IHR6"/>
<keyword evidence="2" id="KW-0863">Zinc-finger</keyword>
<keyword evidence="1" id="KW-0479">Metal-binding</keyword>
<evidence type="ECO:0000256" key="2">
    <source>
        <dbReference type="ARBA" id="ARBA00022771"/>
    </source>
</evidence>
<organism evidence="7 8">
    <name type="scientific">Dendryphion nanum</name>
    <dbReference type="NCBI Taxonomy" id="256645"/>
    <lineage>
        <taxon>Eukaryota</taxon>
        <taxon>Fungi</taxon>
        <taxon>Dikarya</taxon>
        <taxon>Ascomycota</taxon>
        <taxon>Pezizomycotina</taxon>
        <taxon>Dothideomycetes</taxon>
        <taxon>Pleosporomycetidae</taxon>
        <taxon>Pleosporales</taxon>
        <taxon>Torulaceae</taxon>
        <taxon>Dendryphion</taxon>
    </lineage>
</organism>
<evidence type="ECO:0000256" key="5">
    <source>
        <dbReference type="SAM" id="MobiDB-lite"/>
    </source>
</evidence>
<evidence type="ECO:0000256" key="3">
    <source>
        <dbReference type="ARBA" id="ARBA00022786"/>
    </source>
</evidence>